<gene>
    <name evidence="6" type="ORF">GN244_ATG14495</name>
    <name evidence="7" type="ORF">GN958_ATG13674</name>
</gene>
<comment type="similarity">
    <text evidence="2 5">Belongs to the RxLR effector family.</text>
</comment>
<dbReference type="AlphaFoldDB" id="A0A833SXQ1"/>
<feature type="chain" id="PRO_5033096462" description="RxLR effector protein" evidence="5">
    <location>
        <begin position="22"/>
        <end position="134"/>
    </location>
</feature>
<evidence type="ECO:0000256" key="4">
    <source>
        <dbReference type="ARBA" id="ARBA00022729"/>
    </source>
</evidence>
<comment type="caution">
    <text evidence="6">The sequence shown here is derived from an EMBL/GenBank/DDBJ whole genome shotgun (WGS) entry which is preliminary data.</text>
</comment>
<evidence type="ECO:0000313" key="8">
    <source>
        <dbReference type="Proteomes" id="UP000602510"/>
    </source>
</evidence>
<evidence type="ECO:0000313" key="7">
    <source>
        <dbReference type="EMBL" id="KAF4137145.1"/>
    </source>
</evidence>
<evidence type="ECO:0000256" key="5">
    <source>
        <dbReference type="RuleBase" id="RU367124"/>
    </source>
</evidence>
<proteinExistence type="inferred from homology"/>
<dbReference type="EMBL" id="JAACNO010001858">
    <property type="protein sequence ID" value="KAF4137145.1"/>
    <property type="molecule type" value="Genomic_DNA"/>
</dbReference>
<feature type="signal peptide" evidence="5">
    <location>
        <begin position="1"/>
        <end position="21"/>
    </location>
</feature>
<comment type="function">
    <text evidence="5">Effector that suppresses plant defense responses during pathogen infection.</text>
</comment>
<comment type="domain">
    <text evidence="5">The RxLR-dEER motif acts to carry the protein into the host cell cytoplasm through binding to cell surface phosphatidylinositol-3-phosphate.</text>
</comment>
<keyword evidence="8" id="KW-1185">Reference proteome</keyword>
<dbReference type="InterPro" id="IPR031825">
    <property type="entry name" value="RXLR"/>
</dbReference>
<dbReference type="Proteomes" id="UP000704712">
    <property type="component" value="Unassembled WGS sequence"/>
</dbReference>
<accession>A0A833SXQ1</accession>
<dbReference type="GO" id="GO:0005576">
    <property type="term" value="C:extracellular region"/>
    <property type="evidence" value="ECO:0007669"/>
    <property type="project" value="UniProtKB-SubCell"/>
</dbReference>
<comment type="subcellular location">
    <subcellularLocation>
        <location evidence="1 5">Secreted</location>
    </subcellularLocation>
</comment>
<protein>
    <recommendedName>
        <fullName evidence="5">RxLR effector protein</fullName>
    </recommendedName>
</protein>
<keyword evidence="3 5" id="KW-0964">Secreted</keyword>
<dbReference type="Proteomes" id="UP000602510">
    <property type="component" value="Unassembled WGS sequence"/>
</dbReference>
<sequence>MRLFNMTLVVLATGLLASGTAVSNADQASELNVDVHSSNVLATEDTRFLRSHQITDDKVEINEHGEEERMSGSNLFSALKLEKMGRDTSYRDKEFQRWKNYGNSVGDVTPHVPVSLKEAYATYLRIREMVLVND</sequence>
<evidence type="ECO:0000256" key="1">
    <source>
        <dbReference type="ARBA" id="ARBA00004613"/>
    </source>
</evidence>
<organism evidence="6 8">
    <name type="scientific">Phytophthora infestans</name>
    <name type="common">Potato late blight agent</name>
    <name type="synonym">Botrytis infestans</name>
    <dbReference type="NCBI Taxonomy" id="4787"/>
    <lineage>
        <taxon>Eukaryota</taxon>
        <taxon>Sar</taxon>
        <taxon>Stramenopiles</taxon>
        <taxon>Oomycota</taxon>
        <taxon>Peronosporomycetes</taxon>
        <taxon>Peronosporales</taxon>
        <taxon>Peronosporaceae</taxon>
        <taxon>Phytophthora</taxon>
    </lineage>
</organism>
<evidence type="ECO:0000256" key="3">
    <source>
        <dbReference type="ARBA" id="ARBA00022525"/>
    </source>
</evidence>
<evidence type="ECO:0000256" key="2">
    <source>
        <dbReference type="ARBA" id="ARBA00010400"/>
    </source>
</evidence>
<dbReference type="Pfam" id="PF16810">
    <property type="entry name" value="RXLR"/>
    <property type="match status" value="1"/>
</dbReference>
<evidence type="ECO:0000313" key="6">
    <source>
        <dbReference type="EMBL" id="KAF4033569.1"/>
    </source>
</evidence>
<name>A0A833SXQ1_PHYIN</name>
<reference evidence="6" key="1">
    <citation type="submission" date="2020-04" db="EMBL/GenBank/DDBJ databases">
        <title>Hybrid Assembly of Korean Phytophthora infestans isolates.</title>
        <authorList>
            <person name="Prokchorchik M."/>
            <person name="Lee Y."/>
            <person name="Seo J."/>
            <person name="Cho J.-H."/>
            <person name="Park Y.-E."/>
            <person name="Jang D.-C."/>
            <person name="Im J.-S."/>
            <person name="Choi J.-G."/>
            <person name="Park H.-J."/>
            <person name="Lee G.-B."/>
            <person name="Lee Y.-G."/>
            <person name="Hong S.-Y."/>
            <person name="Cho K."/>
            <person name="Sohn K.H."/>
        </authorList>
    </citation>
    <scope>NUCLEOTIDE SEQUENCE</scope>
    <source>
        <strain evidence="6">KR_1_A1</strain>
        <strain evidence="7">KR_2_A2</strain>
    </source>
</reference>
<dbReference type="EMBL" id="WSZM01000416">
    <property type="protein sequence ID" value="KAF4033569.1"/>
    <property type="molecule type" value="Genomic_DNA"/>
</dbReference>
<keyword evidence="4 5" id="KW-0732">Signal</keyword>